<dbReference type="PROSITE" id="PS01124">
    <property type="entry name" value="HTH_ARAC_FAMILY_2"/>
    <property type="match status" value="1"/>
</dbReference>
<evidence type="ECO:0000256" key="3">
    <source>
        <dbReference type="ARBA" id="ARBA00023163"/>
    </source>
</evidence>
<dbReference type="GO" id="GO:0003700">
    <property type="term" value="F:DNA-binding transcription factor activity"/>
    <property type="evidence" value="ECO:0007669"/>
    <property type="project" value="InterPro"/>
</dbReference>
<dbReference type="InterPro" id="IPR050204">
    <property type="entry name" value="AraC_XylS_family_regulators"/>
</dbReference>
<dbReference type="InterPro" id="IPR009057">
    <property type="entry name" value="Homeodomain-like_sf"/>
</dbReference>
<sequence>MPETLHEANLFQGGPVWGGVHRLTSGVDAHAHDFLEIAVIGPGAGRHRTSQGDQPVRRGQVLVLRPGAWHAFTHCRDLVVANCCVSARGLRAELSALQQIPLLRDLLWTTPSTTLYGVATTQVDPAAADAAIAQITHLTEDLAAAPTAGIPGRLLGHLVTVLGLLADGLPSTPAAPAVHPAVAAAITRLETDLAAEWRLEDLAGAANLDPAYLGRLFKHDTGLSPLAYLARLRAEQAALLLTDSTLPASRVGAAVGWPDPTYFARRFRTLVGLTPTEYRASQASTG</sequence>
<dbReference type="AlphaFoldDB" id="A0A7W9J728"/>
<dbReference type="EMBL" id="JACHMY010000001">
    <property type="protein sequence ID" value="MBB5836812.1"/>
    <property type="molecule type" value="Genomic_DNA"/>
</dbReference>
<dbReference type="InterPro" id="IPR003313">
    <property type="entry name" value="AraC-bd"/>
</dbReference>
<accession>A0A7W9J728</accession>
<dbReference type="SUPFAM" id="SSF51215">
    <property type="entry name" value="Regulatory protein AraC"/>
    <property type="match status" value="1"/>
</dbReference>
<protein>
    <submittedName>
        <fullName evidence="5">AraC family L-rhamnose operon transcriptional activator RhaR</fullName>
    </submittedName>
</protein>
<feature type="domain" description="HTH araC/xylS-type" evidence="4">
    <location>
        <begin position="183"/>
        <end position="281"/>
    </location>
</feature>
<keyword evidence="1" id="KW-0805">Transcription regulation</keyword>
<keyword evidence="3" id="KW-0804">Transcription</keyword>
<dbReference type="Pfam" id="PF02311">
    <property type="entry name" value="AraC_binding"/>
    <property type="match status" value="1"/>
</dbReference>
<dbReference type="InterPro" id="IPR018060">
    <property type="entry name" value="HTH_AraC"/>
</dbReference>
<dbReference type="Pfam" id="PF12833">
    <property type="entry name" value="HTH_18"/>
    <property type="match status" value="1"/>
</dbReference>
<dbReference type="RefSeq" id="WP_184796316.1">
    <property type="nucleotide sequence ID" value="NZ_JACHMY010000001.1"/>
</dbReference>
<comment type="caution">
    <text evidence="5">The sequence shown here is derived from an EMBL/GenBank/DDBJ whole genome shotgun (WGS) entry which is preliminary data.</text>
</comment>
<proteinExistence type="predicted"/>
<dbReference type="GO" id="GO:0043565">
    <property type="term" value="F:sequence-specific DNA binding"/>
    <property type="evidence" value="ECO:0007669"/>
    <property type="project" value="InterPro"/>
</dbReference>
<organism evidence="5 6">
    <name type="scientific">Kribbella italica</name>
    <dbReference type="NCBI Taxonomy" id="1540520"/>
    <lineage>
        <taxon>Bacteria</taxon>
        <taxon>Bacillati</taxon>
        <taxon>Actinomycetota</taxon>
        <taxon>Actinomycetes</taxon>
        <taxon>Propionibacteriales</taxon>
        <taxon>Kribbellaceae</taxon>
        <taxon>Kribbella</taxon>
    </lineage>
</organism>
<dbReference type="SMART" id="SM00342">
    <property type="entry name" value="HTH_ARAC"/>
    <property type="match status" value="1"/>
</dbReference>
<dbReference type="Gene3D" id="1.10.10.60">
    <property type="entry name" value="Homeodomain-like"/>
    <property type="match status" value="2"/>
</dbReference>
<keyword evidence="6" id="KW-1185">Reference proteome</keyword>
<evidence type="ECO:0000256" key="2">
    <source>
        <dbReference type="ARBA" id="ARBA00023125"/>
    </source>
</evidence>
<evidence type="ECO:0000313" key="6">
    <source>
        <dbReference type="Proteomes" id="UP000549971"/>
    </source>
</evidence>
<reference evidence="5 6" key="1">
    <citation type="submission" date="2020-08" db="EMBL/GenBank/DDBJ databases">
        <title>Sequencing the genomes of 1000 actinobacteria strains.</title>
        <authorList>
            <person name="Klenk H.-P."/>
        </authorList>
    </citation>
    <scope>NUCLEOTIDE SEQUENCE [LARGE SCALE GENOMIC DNA]</scope>
    <source>
        <strain evidence="5 6">DSM 28967</strain>
    </source>
</reference>
<evidence type="ECO:0000313" key="5">
    <source>
        <dbReference type="EMBL" id="MBB5836812.1"/>
    </source>
</evidence>
<dbReference type="InterPro" id="IPR037923">
    <property type="entry name" value="HTH-like"/>
</dbReference>
<dbReference type="SUPFAM" id="SSF46689">
    <property type="entry name" value="Homeodomain-like"/>
    <property type="match status" value="2"/>
</dbReference>
<dbReference type="PANTHER" id="PTHR46796">
    <property type="entry name" value="HTH-TYPE TRANSCRIPTIONAL ACTIVATOR RHAS-RELATED"/>
    <property type="match status" value="1"/>
</dbReference>
<dbReference type="Proteomes" id="UP000549971">
    <property type="component" value="Unassembled WGS sequence"/>
</dbReference>
<evidence type="ECO:0000259" key="4">
    <source>
        <dbReference type="PROSITE" id="PS01124"/>
    </source>
</evidence>
<gene>
    <name evidence="5" type="ORF">HDA39_003546</name>
</gene>
<evidence type="ECO:0000256" key="1">
    <source>
        <dbReference type="ARBA" id="ARBA00023015"/>
    </source>
</evidence>
<name>A0A7W9J728_9ACTN</name>
<keyword evidence="2" id="KW-0238">DNA-binding</keyword>